<protein>
    <submittedName>
        <fullName evidence="2">Uncharacterized protein</fullName>
    </submittedName>
</protein>
<accession>A0ABY5L505</accession>
<feature type="transmembrane region" description="Helical" evidence="1">
    <location>
        <begin position="28"/>
        <end position="46"/>
    </location>
</feature>
<sequence>MNYLRRFSPLRALRDLRVFLSHRQPYELWFLLLSIMITTTLMLVFMKDSKFDRPIKREIIYFDSWALSRTDEEIIAQQQVDKVIRDKKRADYQARVEKRRAEFKKVDDAMERWGL</sequence>
<dbReference type="EMBL" id="CP101740">
    <property type="protein sequence ID" value="UUL82029.1"/>
    <property type="molecule type" value="Genomic_DNA"/>
</dbReference>
<dbReference type="RefSeq" id="WP_256505798.1">
    <property type="nucleotide sequence ID" value="NZ_CP101740.1"/>
</dbReference>
<evidence type="ECO:0000256" key="1">
    <source>
        <dbReference type="SAM" id="Phobius"/>
    </source>
</evidence>
<evidence type="ECO:0000313" key="2">
    <source>
        <dbReference type="EMBL" id="UUL82029.1"/>
    </source>
</evidence>
<proteinExistence type="predicted"/>
<name>A0ABY5L505_9SPHN</name>
<gene>
    <name evidence="2" type="ORF">NMP03_12655</name>
</gene>
<keyword evidence="1" id="KW-1133">Transmembrane helix</keyword>
<dbReference type="Proteomes" id="UP001058533">
    <property type="component" value="Chromosome"/>
</dbReference>
<keyword evidence="1" id="KW-0812">Transmembrane</keyword>
<keyword evidence="1" id="KW-0472">Membrane</keyword>
<evidence type="ECO:0000313" key="3">
    <source>
        <dbReference type="Proteomes" id="UP001058533"/>
    </source>
</evidence>
<reference evidence="2" key="1">
    <citation type="submission" date="2022-07" db="EMBL/GenBank/DDBJ databases">
        <title>Sphingomonas sp. nov., a novel bacterium isolated from the north slope of the Mount Everest.</title>
        <authorList>
            <person name="Cui X."/>
            <person name="Liu Y."/>
        </authorList>
    </citation>
    <scope>NUCLEOTIDE SEQUENCE</scope>
    <source>
        <strain evidence="2">S5-59</strain>
    </source>
</reference>
<organism evidence="2 3">
    <name type="scientific">Sphingomonas qomolangmaensis</name>
    <dbReference type="NCBI Taxonomy" id="2918765"/>
    <lineage>
        <taxon>Bacteria</taxon>
        <taxon>Pseudomonadati</taxon>
        <taxon>Pseudomonadota</taxon>
        <taxon>Alphaproteobacteria</taxon>
        <taxon>Sphingomonadales</taxon>
        <taxon>Sphingomonadaceae</taxon>
        <taxon>Sphingomonas</taxon>
    </lineage>
</organism>
<keyword evidence="3" id="KW-1185">Reference proteome</keyword>